<dbReference type="InterPro" id="IPR001155">
    <property type="entry name" value="OxRdtase_FMN_N"/>
</dbReference>
<proteinExistence type="inferred from homology"/>
<sequence>MTGTAYPHVFRPTEIGGVPLRNRVFVSAHTTNFGEHFLPTERHVAYHAERARGGVGLIVTEPLRVHRTSLGRAGGLGTSRDSLPMLERLVTAVRDAGSAIFTQLTHAGRHSENVFERTASWGPTNRRFHAAGAVPHAVNRREMSEVRNAYVDGARLAADAGFQGIEIHFGHGHLLHQFISPLSNDRCDAYGGSEENRLRFPLEVLDSVLDAVGDRVAVGVRMSADELVEGGQDLAAGTRLARLLDTTRPIAFLNVSVASYTVPSIGHHVADMNEGHAPYLPLAYAIADACDSVPVLTACRFVDLADADHALADGRLTAIAMTRAHLADPHLVRKALAGREHDIRPCVAHNFCIGEVAGHRAITCMMNPTVGREAEWPVEPPAAEVPRRVVVVGAGPAGLEAARVAAERGHDVQLWERSGELGGRLGTARRGSGRGELDRLRRYAEHRLTELGVDVRTGRVVGAATVLAERPDAVVVATGALDRPSAVAGWGRTLTAAEALDGRTWTGRTLVVLDDDGSWTAASVAETAARGGAEVHVVAAAGTPLWDIGWYSRMTIVERLRSLGVRLWTSATAGFAHGGATVTSGLTGQATTVDGVTDVVALAIPETEHVLAEHLDGTVPTVHVIGDAVAPRSLLEAMFEGHAIGRAL</sequence>
<dbReference type="InterPro" id="IPR051793">
    <property type="entry name" value="NADH:flavin_oxidoreductase"/>
</dbReference>
<dbReference type="InterPro" id="IPR023753">
    <property type="entry name" value="FAD/NAD-binding_dom"/>
</dbReference>
<dbReference type="EMBL" id="JAENJH010000014">
    <property type="protein sequence ID" value="MBK1789197.1"/>
    <property type="molecule type" value="Genomic_DNA"/>
</dbReference>
<evidence type="ECO:0000256" key="8">
    <source>
        <dbReference type="ARBA" id="ARBA00023004"/>
    </source>
</evidence>
<dbReference type="PANTHER" id="PTHR42917:SF2">
    <property type="entry name" value="2,4-DIENOYL-COA REDUCTASE [(2E)-ENOYL-COA-PRODUCING]"/>
    <property type="match status" value="1"/>
</dbReference>
<comment type="cofactor">
    <cofactor evidence="2">
        <name>[4Fe-4S] cluster</name>
        <dbReference type="ChEBI" id="CHEBI:49883"/>
    </cofactor>
</comment>
<evidence type="ECO:0000256" key="5">
    <source>
        <dbReference type="ARBA" id="ARBA00022643"/>
    </source>
</evidence>
<evidence type="ECO:0000256" key="9">
    <source>
        <dbReference type="ARBA" id="ARBA00023014"/>
    </source>
</evidence>
<evidence type="ECO:0000313" key="13">
    <source>
        <dbReference type="Proteomes" id="UP000635245"/>
    </source>
</evidence>
<keyword evidence="5" id="KW-0288">FMN</keyword>
<dbReference type="PANTHER" id="PTHR42917">
    <property type="entry name" value="2,4-DIENOYL-COA REDUCTASE"/>
    <property type="match status" value="1"/>
</dbReference>
<keyword evidence="13" id="KW-1185">Reference proteome</keyword>
<protein>
    <submittedName>
        <fullName evidence="12">NAD-binding protein</fullName>
    </submittedName>
</protein>
<evidence type="ECO:0000256" key="4">
    <source>
        <dbReference type="ARBA" id="ARBA00022630"/>
    </source>
</evidence>
<dbReference type="GO" id="GO:0051536">
    <property type="term" value="F:iron-sulfur cluster binding"/>
    <property type="evidence" value="ECO:0007669"/>
    <property type="project" value="UniProtKB-KW"/>
</dbReference>
<keyword evidence="6" id="KW-0479">Metal-binding</keyword>
<keyword evidence="4" id="KW-0285">Flavoprotein</keyword>
<comment type="cofactor">
    <cofactor evidence="1">
        <name>FMN</name>
        <dbReference type="ChEBI" id="CHEBI:58210"/>
    </cofactor>
</comment>
<dbReference type="InterPro" id="IPR036188">
    <property type="entry name" value="FAD/NAD-bd_sf"/>
</dbReference>
<dbReference type="AlphaFoldDB" id="A0A934R014"/>
<dbReference type="Pfam" id="PF07992">
    <property type="entry name" value="Pyr_redox_2"/>
    <property type="match status" value="1"/>
</dbReference>
<dbReference type="GO" id="GO:0016491">
    <property type="term" value="F:oxidoreductase activity"/>
    <property type="evidence" value="ECO:0007669"/>
    <property type="project" value="UniProtKB-KW"/>
</dbReference>
<dbReference type="RefSeq" id="WP_200325898.1">
    <property type="nucleotide sequence ID" value="NZ_JAENJH010000014.1"/>
</dbReference>
<keyword evidence="9" id="KW-0411">Iron-sulfur</keyword>
<dbReference type="SUPFAM" id="SSF51395">
    <property type="entry name" value="FMN-linked oxidoreductases"/>
    <property type="match status" value="1"/>
</dbReference>
<accession>A0A934R014</accession>
<evidence type="ECO:0000259" key="10">
    <source>
        <dbReference type="Pfam" id="PF00724"/>
    </source>
</evidence>
<evidence type="ECO:0000259" key="11">
    <source>
        <dbReference type="Pfam" id="PF07992"/>
    </source>
</evidence>
<keyword evidence="7" id="KW-0560">Oxidoreductase</keyword>
<evidence type="ECO:0000256" key="3">
    <source>
        <dbReference type="ARBA" id="ARBA00011048"/>
    </source>
</evidence>
<evidence type="ECO:0000256" key="1">
    <source>
        <dbReference type="ARBA" id="ARBA00001917"/>
    </source>
</evidence>
<dbReference type="GO" id="GO:0046872">
    <property type="term" value="F:metal ion binding"/>
    <property type="evidence" value="ECO:0007669"/>
    <property type="project" value="UniProtKB-KW"/>
</dbReference>
<evidence type="ECO:0000256" key="7">
    <source>
        <dbReference type="ARBA" id="ARBA00023002"/>
    </source>
</evidence>
<dbReference type="PRINTS" id="PR00368">
    <property type="entry name" value="FADPNR"/>
</dbReference>
<feature type="domain" description="FAD/NAD(P)-binding" evidence="11">
    <location>
        <begin position="388"/>
        <end position="595"/>
    </location>
</feature>
<name>A0A934R014_9PSEU</name>
<feature type="domain" description="NADH:flavin oxidoreductase/NADH oxidase N-terminal" evidence="10">
    <location>
        <begin position="9"/>
        <end position="341"/>
    </location>
</feature>
<dbReference type="Gene3D" id="3.50.50.60">
    <property type="entry name" value="FAD/NAD(P)-binding domain"/>
    <property type="match status" value="1"/>
</dbReference>
<comment type="similarity">
    <text evidence="3">In the N-terminal section; belongs to the NADH:flavin oxidoreductase/NADH oxidase family.</text>
</comment>
<dbReference type="SUPFAM" id="SSF51905">
    <property type="entry name" value="FAD/NAD(P)-binding domain"/>
    <property type="match status" value="1"/>
</dbReference>
<dbReference type="Proteomes" id="UP000635245">
    <property type="component" value="Unassembled WGS sequence"/>
</dbReference>
<evidence type="ECO:0000313" key="12">
    <source>
        <dbReference type="EMBL" id="MBK1789197.1"/>
    </source>
</evidence>
<organism evidence="12 13">
    <name type="scientific">Prauserella cavernicola</name>
    <dbReference type="NCBI Taxonomy" id="2800127"/>
    <lineage>
        <taxon>Bacteria</taxon>
        <taxon>Bacillati</taxon>
        <taxon>Actinomycetota</taxon>
        <taxon>Actinomycetes</taxon>
        <taxon>Pseudonocardiales</taxon>
        <taxon>Pseudonocardiaceae</taxon>
        <taxon>Prauserella</taxon>
    </lineage>
</organism>
<dbReference type="Gene3D" id="3.40.50.720">
    <property type="entry name" value="NAD(P)-binding Rossmann-like Domain"/>
    <property type="match status" value="1"/>
</dbReference>
<dbReference type="Pfam" id="PF00724">
    <property type="entry name" value="Oxidored_FMN"/>
    <property type="match status" value="1"/>
</dbReference>
<reference evidence="12" key="1">
    <citation type="submission" date="2020-12" db="EMBL/GenBank/DDBJ databases">
        <title>Prauserella sp. ASG 168, a novel actinomycete isolated from cave rock.</title>
        <authorList>
            <person name="Suriyachadkun C."/>
        </authorList>
    </citation>
    <scope>NUCLEOTIDE SEQUENCE</scope>
    <source>
        <strain evidence="12">ASG 168</strain>
    </source>
</reference>
<dbReference type="InterPro" id="IPR013785">
    <property type="entry name" value="Aldolase_TIM"/>
</dbReference>
<keyword evidence="8" id="KW-0408">Iron</keyword>
<gene>
    <name evidence="12" type="ORF">JHE00_33105</name>
</gene>
<evidence type="ECO:0000256" key="6">
    <source>
        <dbReference type="ARBA" id="ARBA00022723"/>
    </source>
</evidence>
<dbReference type="GO" id="GO:0010181">
    <property type="term" value="F:FMN binding"/>
    <property type="evidence" value="ECO:0007669"/>
    <property type="project" value="InterPro"/>
</dbReference>
<evidence type="ECO:0000256" key="2">
    <source>
        <dbReference type="ARBA" id="ARBA00001966"/>
    </source>
</evidence>
<dbReference type="Gene3D" id="3.20.20.70">
    <property type="entry name" value="Aldolase class I"/>
    <property type="match status" value="1"/>
</dbReference>
<comment type="caution">
    <text evidence="12">The sequence shown here is derived from an EMBL/GenBank/DDBJ whole genome shotgun (WGS) entry which is preliminary data.</text>
</comment>